<name>A0AAJ1NSN7_9ENTR</name>
<organism evidence="1 2">
    <name type="scientific">Klebsiella michiganensis</name>
    <dbReference type="NCBI Taxonomy" id="1134687"/>
    <lineage>
        <taxon>Bacteria</taxon>
        <taxon>Pseudomonadati</taxon>
        <taxon>Pseudomonadota</taxon>
        <taxon>Gammaproteobacteria</taxon>
        <taxon>Enterobacterales</taxon>
        <taxon>Enterobacteriaceae</taxon>
        <taxon>Klebsiella/Raoultella group</taxon>
        <taxon>Klebsiella</taxon>
    </lineage>
</organism>
<dbReference type="AlphaFoldDB" id="A0AAJ1NSN7"/>
<proteinExistence type="predicted"/>
<protein>
    <recommendedName>
        <fullName evidence="3">DUF3841 domain-containing protein</fullName>
    </recommendedName>
</protein>
<dbReference type="Proteomes" id="UP001159937">
    <property type="component" value="Unassembled WGS sequence"/>
</dbReference>
<dbReference type="EMBL" id="JAOCBF010000011">
    <property type="protein sequence ID" value="MDH0963242.1"/>
    <property type="molecule type" value="Genomic_DNA"/>
</dbReference>
<comment type="caution">
    <text evidence="1">The sequence shown here is derived from an EMBL/GenBank/DDBJ whole genome shotgun (WGS) entry which is preliminary data.</text>
</comment>
<evidence type="ECO:0000313" key="2">
    <source>
        <dbReference type="Proteomes" id="UP001159937"/>
    </source>
</evidence>
<reference evidence="1" key="1">
    <citation type="submission" date="2022-09" db="EMBL/GenBank/DDBJ databases">
        <title>Intensive care unit water sources are persistently colonized with multi-drug resistant bacteria and are the site of extensive horizontal gene transfer of antibiotic resistance genes.</title>
        <authorList>
            <person name="Diorio-Toth L."/>
        </authorList>
    </citation>
    <scope>NUCLEOTIDE SEQUENCE</scope>
    <source>
        <strain evidence="1">GD03918</strain>
    </source>
</reference>
<gene>
    <name evidence="1" type="ORF">N5C89_10395</name>
</gene>
<evidence type="ECO:0008006" key="3">
    <source>
        <dbReference type="Google" id="ProtNLM"/>
    </source>
</evidence>
<sequence length="230" mass="27226">MYFLQEDKNIHQYICQHELWVPGRVVDLYNSNTNKKEKTLEPLWRKYNANLEGVMVFLSRIEATIYSIHLEKKFSEKWAVYSLNEFNIKEMMIHNQRVKKSEDYNVLLSAGFWANKDNQLMYSGHHLVQVTIPITYNSNAVANENGHAILRIPSNVIEHFEKYWKSRFADFKDYTEFLAGSNNEIIQEQALLAYNNLSLIESNSIEDCQYITTWKNNWIFNNPEDLTLIK</sequence>
<dbReference type="RefSeq" id="WP_223852514.1">
    <property type="nucleotide sequence ID" value="NZ_CABGII010000002.1"/>
</dbReference>
<accession>A0AAJ1NSN7</accession>
<evidence type="ECO:0000313" key="1">
    <source>
        <dbReference type="EMBL" id="MDH0963242.1"/>
    </source>
</evidence>